<dbReference type="AlphaFoldDB" id="A0A840IQC2"/>
<dbReference type="Pfam" id="PF12680">
    <property type="entry name" value="SnoaL_2"/>
    <property type="match status" value="1"/>
</dbReference>
<organism evidence="2 3">
    <name type="scientific">Amycolatopsis jiangsuensis</name>
    <dbReference type="NCBI Taxonomy" id="1181879"/>
    <lineage>
        <taxon>Bacteria</taxon>
        <taxon>Bacillati</taxon>
        <taxon>Actinomycetota</taxon>
        <taxon>Actinomycetes</taxon>
        <taxon>Pseudonocardiales</taxon>
        <taxon>Pseudonocardiaceae</taxon>
        <taxon>Amycolatopsis</taxon>
    </lineage>
</organism>
<dbReference type="Gene3D" id="3.10.450.50">
    <property type="match status" value="1"/>
</dbReference>
<evidence type="ECO:0000313" key="2">
    <source>
        <dbReference type="EMBL" id="MBB4683378.1"/>
    </source>
</evidence>
<evidence type="ECO:0000313" key="3">
    <source>
        <dbReference type="Proteomes" id="UP000581769"/>
    </source>
</evidence>
<dbReference type="InterPro" id="IPR037401">
    <property type="entry name" value="SnoaL-like"/>
</dbReference>
<reference evidence="2 3" key="1">
    <citation type="submission" date="2020-08" db="EMBL/GenBank/DDBJ databases">
        <title>Sequencing the genomes of 1000 actinobacteria strains.</title>
        <authorList>
            <person name="Klenk H.-P."/>
        </authorList>
    </citation>
    <scope>NUCLEOTIDE SEQUENCE [LARGE SCALE GENOMIC DNA]</scope>
    <source>
        <strain evidence="2 3">DSM 45859</strain>
    </source>
</reference>
<proteinExistence type="predicted"/>
<gene>
    <name evidence="2" type="ORF">BJY18_000863</name>
</gene>
<dbReference type="RefSeq" id="WP_184777823.1">
    <property type="nucleotide sequence ID" value="NZ_JACHMG010000001.1"/>
</dbReference>
<accession>A0A840IQC2</accession>
<keyword evidence="2" id="KW-0413">Isomerase</keyword>
<name>A0A840IQC2_9PSEU</name>
<evidence type="ECO:0000259" key="1">
    <source>
        <dbReference type="Pfam" id="PF12680"/>
    </source>
</evidence>
<protein>
    <submittedName>
        <fullName evidence="2">Ketosteroid isomerase-like protein</fullName>
    </submittedName>
</protein>
<sequence length="120" mass="12985">MSEALQLAHRYLAVWNETDASRRRALIAEVFTPDASYTDPLGTATGHDAIDGFIAGAQEQFAGLVFSLPAEPDAHHDLARFQWNLCTPAAPDPLAIGFDVIELADGRITKVHGFLDKVPA</sequence>
<dbReference type="GO" id="GO:0016853">
    <property type="term" value="F:isomerase activity"/>
    <property type="evidence" value="ECO:0007669"/>
    <property type="project" value="UniProtKB-KW"/>
</dbReference>
<dbReference type="SUPFAM" id="SSF54427">
    <property type="entry name" value="NTF2-like"/>
    <property type="match status" value="1"/>
</dbReference>
<feature type="domain" description="SnoaL-like" evidence="1">
    <location>
        <begin position="9"/>
        <end position="110"/>
    </location>
</feature>
<dbReference type="InterPro" id="IPR032710">
    <property type="entry name" value="NTF2-like_dom_sf"/>
</dbReference>
<dbReference type="Proteomes" id="UP000581769">
    <property type="component" value="Unassembled WGS sequence"/>
</dbReference>
<keyword evidence="3" id="KW-1185">Reference proteome</keyword>
<comment type="caution">
    <text evidence="2">The sequence shown here is derived from an EMBL/GenBank/DDBJ whole genome shotgun (WGS) entry which is preliminary data.</text>
</comment>
<dbReference type="EMBL" id="JACHMG010000001">
    <property type="protein sequence ID" value="MBB4683378.1"/>
    <property type="molecule type" value="Genomic_DNA"/>
</dbReference>